<comment type="caution">
    <text evidence="1">The sequence shown here is derived from an EMBL/GenBank/DDBJ whole genome shotgun (WGS) entry which is preliminary data.</text>
</comment>
<dbReference type="Proteomes" id="UP001596996">
    <property type="component" value="Unassembled WGS sequence"/>
</dbReference>
<gene>
    <name evidence="1" type="ORF">ACFQ02_08100</name>
</gene>
<protein>
    <submittedName>
        <fullName evidence="1">Phosphotransferase</fullName>
    </submittedName>
</protein>
<dbReference type="EMBL" id="JBHTJN010000012">
    <property type="protein sequence ID" value="MFD0966800.1"/>
    <property type="molecule type" value="Genomic_DNA"/>
</dbReference>
<dbReference type="SUPFAM" id="SSF56112">
    <property type="entry name" value="Protein kinase-like (PK-like)"/>
    <property type="match status" value="1"/>
</dbReference>
<organism evidence="1 2">
    <name type="scientific">Seminibacterium arietis</name>
    <dbReference type="NCBI Taxonomy" id="1173502"/>
    <lineage>
        <taxon>Bacteria</taxon>
        <taxon>Pseudomonadati</taxon>
        <taxon>Pseudomonadota</taxon>
        <taxon>Gammaproteobacteria</taxon>
        <taxon>Pasteurellales</taxon>
        <taxon>Pasteurellaceae</taxon>
        <taxon>Seminibacterium</taxon>
    </lineage>
</organism>
<reference evidence="2" key="1">
    <citation type="journal article" date="2019" name="Int. J. Syst. Evol. Microbiol.">
        <title>The Global Catalogue of Microorganisms (GCM) 10K type strain sequencing project: providing services to taxonomists for standard genome sequencing and annotation.</title>
        <authorList>
            <consortium name="The Broad Institute Genomics Platform"/>
            <consortium name="The Broad Institute Genome Sequencing Center for Infectious Disease"/>
            <person name="Wu L."/>
            <person name="Ma J."/>
        </authorList>
    </citation>
    <scope>NUCLEOTIDE SEQUENCE [LARGE SCALE GENOMIC DNA]</scope>
    <source>
        <strain evidence="2">CCUG 61707</strain>
    </source>
</reference>
<dbReference type="PANTHER" id="PTHR22603:SF66">
    <property type="entry name" value="ETHANOLAMINE KINASE"/>
    <property type="match status" value="1"/>
</dbReference>
<sequence length="297" mass="35372">MFNDYDEKILSIIEEVFPKNSKVKYSILGGMTNKNYLLNINNEKYVLRLPGAMTSHLISRNNEMNNSILMSQYGFNVETVYFNPDSGIKITKFLNGGTNLTHDNIIQLDYLSLVAMNLFKLHNCNAKFDNNFNVFDTFYHYFDLLKDKNKFFYFNSNIKDIYNFFVKLSNKHELYQVTCPCHNDLVPENILINKNKLFFIDWEYSGMNTPLFDIAAFFLESRLSIDKQKYFMLHYDPNLNFEKSHAEILIHQFTQDVLWFLWTLIKEENNESFEDYATIRINRSYKIMNELINNEFI</sequence>
<dbReference type="Gene3D" id="3.90.1200.10">
    <property type="match status" value="1"/>
</dbReference>
<evidence type="ECO:0000313" key="1">
    <source>
        <dbReference type="EMBL" id="MFD0966800.1"/>
    </source>
</evidence>
<dbReference type="CDD" id="cd05151">
    <property type="entry name" value="ChoK-like"/>
    <property type="match status" value="1"/>
</dbReference>
<accession>A0ABW3IB50</accession>
<dbReference type="PANTHER" id="PTHR22603">
    <property type="entry name" value="CHOLINE/ETHANOALAMINE KINASE"/>
    <property type="match status" value="1"/>
</dbReference>
<dbReference type="Gene3D" id="3.30.200.20">
    <property type="entry name" value="Phosphorylase Kinase, domain 1"/>
    <property type="match status" value="1"/>
</dbReference>
<keyword evidence="2" id="KW-1185">Reference proteome</keyword>
<dbReference type="InterPro" id="IPR011009">
    <property type="entry name" value="Kinase-like_dom_sf"/>
</dbReference>
<proteinExistence type="predicted"/>
<name>A0ABW3IB50_9PAST</name>
<dbReference type="RefSeq" id="WP_380821574.1">
    <property type="nucleotide sequence ID" value="NZ_JBHTJN010000012.1"/>
</dbReference>
<evidence type="ECO:0000313" key="2">
    <source>
        <dbReference type="Proteomes" id="UP001596996"/>
    </source>
</evidence>
<dbReference type="Pfam" id="PF01633">
    <property type="entry name" value="Choline_kinase"/>
    <property type="match status" value="1"/>
</dbReference>